<protein>
    <submittedName>
        <fullName evidence="5">SAP domain-containing like ribonucleoprotein, putative</fullName>
    </submittedName>
</protein>
<feature type="compositionally biased region" description="Polar residues" evidence="3">
    <location>
        <begin position="104"/>
        <end position="115"/>
    </location>
</feature>
<comment type="caution">
    <text evidence="5">The sequence shown here is derived from an EMBL/GenBank/DDBJ whole genome shotgun (WGS) entry which is preliminary data.</text>
</comment>
<comment type="similarity">
    <text evidence="2">Belongs to the SAP domain-containing ribonucleoprotein family.</text>
</comment>
<dbReference type="GO" id="GO:0005634">
    <property type="term" value="C:nucleus"/>
    <property type="evidence" value="ECO:0007669"/>
    <property type="project" value="TreeGrafter"/>
</dbReference>
<dbReference type="Proteomes" id="UP000236319">
    <property type="component" value="Unassembled WGS sequence"/>
</dbReference>
<feature type="compositionally biased region" description="Acidic residues" evidence="3">
    <location>
        <begin position="67"/>
        <end position="80"/>
    </location>
</feature>
<dbReference type="VEuPathDB" id="PiroplasmaDB:BOVATA_027300"/>
<dbReference type="InterPro" id="IPR003034">
    <property type="entry name" value="SAP_dom"/>
</dbReference>
<feature type="compositionally biased region" description="Basic and acidic residues" evidence="3">
    <location>
        <begin position="194"/>
        <end position="203"/>
    </location>
</feature>
<dbReference type="InterPro" id="IPR052240">
    <property type="entry name" value="SAP_domain_ribonucleoprotein"/>
</dbReference>
<dbReference type="PANTHER" id="PTHR46551">
    <property type="entry name" value="SAP DOMAIN-CONTAINING RIBONUCLEOPROTEIN"/>
    <property type="match status" value="1"/>
</dbReference>
<evidence type="ECO:0000256" key="3">
    <source>
        <dbReference type="SAM" id="MobiDB-lite"/>
    </source>
</evidence>
<evidence type="ECO:0000313" key="5">
    <source>
        <dbReference type="EMBL" id="GBE61237.1"/>
    </source>
</evidence>
<sequence>MEEEELRKKTLVELRALLSDRNMKTTGKKEELINRLLGKDSAESTAVSSADVTGMGRRAETKAHDEVEPEESKEDVEDDDAVKKGTETPSPDAPSTPDGVSIRASPSSPTKTNSPEEVVKEEAKQVATSASMPSEIGALSMEERMALRAKRFNITSSGTKTAEQRTQSSDGRNKRRRGGRSGMTQAERNKRRLERMIKRDGVKGDVPLDDDERARRQKRLERFGAA</sequence>
<keyword evidence="1" id="KW-0597">Phosphoprotein</keyword>
<dbReference type="RefSeq" id="XP_028867480.1">
    <property type="nucleotide sequence ID" value="XM_029011647.1"/>
</dbReference>
<dbReference type="SUPFAM" id="SSF68906">
    <property type="entry name" value="SAP domain"/>
    <property type="match status" value="1"/>
</dbReference>
<evidence type="ECO:0000256" key="2">
    <source>
        <dbReference type="ARBA" id="ARBA00046328"/>
    </source>
</evidence>
<evidence type="ECO:0000313" key="6">
    <source>
        <dbReference type="Proteomes" id="UP000236319"/>
    </source>
</evidence>
<feature type="region of interest" description="Disordered" evidence="3">
    <location>
        <begin position="18"/>
        <end position="214"/>
    </location>
</feature>
<proteinExistence type="inferred from homology"/>
<reference evidence="5 6" key="1">
    <citation type="journal article" date="2017" name="BMC Genomics">
        <title>Whole-genome assembly of Babesia ovata and comparative genomics between closely related pathogens.</title>
        <authorList>
            <person name="Yamagishi J."/>
            <person name="Asada M."/>
            <person name="Hakimi H."/>
            <person name="Tanaka T.Q."/>
            <person name="Sugimoto C."/>
            <person name="Kawazu S."/>
        </authorList>
    </citation>
    <scope>NUCLEOTIDE SEQUENCE [LARGE SCALE GENOMIC DNA]</scope>
    <source>
        <strain evidence="5 6">Miyake</strain>
    </source>
</reference>
<name>A0A2H6KE26_9APIC</name>
<gene>
    <name evidence="5" type="ORF">BOVATA_027300</name>
</gene>
<dbReference type="Gene3D" id="1.10.720.30">
    <property type="entry name" value="SAP domain"/>
    <property type="match status" value="1"/>
</dbReference>
<feature type="domain" description="SAP" evidence="4">
    <location>
        <begin position="6"/>
        <end position="40"/>
    </location>
</feature>
<dbReference type="PANTHER" id="PTHR46551:SF1">
    <property type="entry name" value="SAP DOMAIN-CONTAINING RIBONUCLEOPROTEIN"/>
    <property type="match status" value="1"/>
</dbReference>
<dbReference type="Pfam" id="PF02037">
    <property type="entry name" value="SAP"/>
    <property type="match status" value="1"/>
</dbReference>
<organism evidence="5 6">
    <name type="scientific">Babesia ovata</name>
    <dbReference type="NCBI Taxonomy" id="189622"/>
    <lineage>
        <taxon>Eukaryota</taxon>
        <taxon>Sar</taxon>
        <taxon>Alveolata</taxon>
        <taxon>Apicomplexa</taxon>
        <taxon>Aconoidasida</taxon>
        <taxon>Piroplasmida</taxon>
        <taxon>Babesiidae</taxon>
        <taxon>Babesia</taxon>
    </lineage>
</organism>
<evidence type="ECO:0000256" key="1">
    <source>
        <dbReference type="ARBA" id="ARBA00022553"/>
    </source>
</evidence>
<accession>A0A2H6KE26</accession>
<dbReference type="GeneID" id="39875007"/>
<feature type="compositionally biased region" description="Basic and acidic residues" evidence="3">
    <location>
        <begin position="57"/>
        <end position="66"/>
    </location>
</feature>
<dbReference type="GO" id="GO:1990904">
    <property type="term" value="C:ribonucleoprotein complex"/>
    <property type="evidence" value="ECO:0007669"/>
    <property type="project" value="UniProtKB-KW"/>
</dbReference>
<dbReference type="OrthoDB" id="3249161at2759"/>
<dbReference type="GO" id="GO:0016973">
    <property type="term" value="P:poly(A)+ mRNA export from nucleus"/>
    <property type="evidence" value="ECO:0007669"/>
    <property type="project" value="TreeGrafter"/>
</dbReference>
<dbReference type="EMBL" id="BDSA01000003">
    <property type="protein sequence ID" value="GBE61237.1"/>
    <property type="molecule type" value="Genomic_DNA"/>
</dbReference>
<feature type="compositionally biased region" description="Polar residues" evidence="3">
    <location>
        <begin position="153"/>
        <end position="167"/>
    </location>
</feature>
<evidence type="ECO:0000259" key="4">
    <source>
        <dbReference type="PROSITE" id="PS50800"/>
    </source>
</evidence>
<dbReference type="PROSITE" id="PS50800">
    <property type="entry name" value="SAP"/>
    <property type="match status" value="1"/>
</dbReference>
<keyword evidence="6" id="KW-1185">Reference proteome</keyword>
<dbReference type="AlphaFoldDB" id="A0A2H6KE26"/>
<dbReference type="InterPro" id="IPR036361">
    <property type="entry name" value="SAP_dom_sf"/>
</dbReference>
<feature type="compositionally biased region" description="Basic and acidic residues" evidence="3">
    <location>
        <begin position="21"/>
        <end position="42"/>
    </location>
</feature>
<keyword evidence="5" id="KW-0687">Ribonucleoprotein</keyword>